<dbReference type="AlphaFoldDB" id="A0A927HHA8"/>
<dbReference type="GO" id="GO:0000155">
    <property type="term" value="F:phosphorelay sensor kinase activity"/>
    <property type="evidence" value="ECO:0007669"/>
    <property type="project" value="InterPro"/>
</dbReference>
<dbReference type="InterPro" id="IPR013727">
    <property type="entry name" value="2CSK_N"/>
</dbReference>
<dbReference type="CDD" id="cd00082">
    <property type="entry name" value="HisKA"/>
    <property type="match status" value="1"/>
</dbReference>
<dbReference type="GO" id="GO:0005886">
    <property type="term" value="C:plasma membrane"/>
    <property type="evidence" value="ECO:0007669"/>
    <property type="project" value="TreeGrafter"/>
</dbReference>
<dbReference type="Pfam" id="PF00512">
    <property type="entry name" value="HisKA"/>
    <property type="match status" value="1"/>
</dbReference>
<evidence type="ECO:0000313" key="12">
    <source>
        <dbReference type="EMBL" id="MBD3666279.1"/>
    </source>
</evidence>
<evidence type="ECO:0000259" key="11">
    <source>
        <dbReference type="PROSITE" id="PS50109"/>
    </source>
</evidence>
<keyword evidence="6 10" id="KW-0812">Transmembrane</keyword>
<dbReference type="Proteomes" id="UP000635142">
    <property type="component" value="Unassembled WGS sequence"/>
</dbReference>
<evidence type="ECO:0000313" key="13">
    <source>
        <dbReference type="Proteomes" id="UP000635142"/>
    </source>
</evidence>
<gene>
    <name evidence="12" type="ORF">H9Q16_20305</name>
</gene>
<keyword evidence="9 10" id="KW-0472">Membrane</keyword>
<dbReference type="CDD" id="cd00075">
    <property type="entry name" value="HATPase"/>
    <property type="match status" value="1"/>
</dbReference>
<dbReference type="SMART" id="SM00387">
    <property type="entry name" value="HATPase_c"/>
    <property type="match status" value="1"/>
</dbReference>
<keyword evidence="4" id="KW-0597">Phosphoprotein</keyword>
<keyword evidence="5" id="KW-0808">Transferase</keyword>
<dbReference type="Pfam" id="PF02518">
    <property type="entry name" value="HATPase_c"/>
    <property type="match status" value="1"/>
</dbReference>
<dbReference type="PROSITE" id="PS50109">
    <property type="entry name" value="HIS_KIN"/>
    <property type="match status" value="1"/>
</dbReference>
<sequence length="457" mass="49389">MTPPQSLRSRLILIILLPLLAVSLVAGAWQFRTTAARAEYIFDRGLLSAALAISRDVAISGGDALSPETRSLVNDTSGGELFYHVFAPDGVFVTGYSTPPVPPDLGKPHTAEPLYYDAVYQQEDVRVLRFQDVTTVDNVSGTFNITVWQSADVRRSFVREVVSRSFAVIAFLVACVALIVWFGIRLGLRPLMELEQAIARRSSTDLEPIRRSVPLETKGLVQTLNRLFDQVSRRISSKDAFISNAAHQLRNPIAGVLALAEAVQSAPNEDAAKRRSSELLQAARETSQLANQLLSFERARGADVSSTGEQLDICALGADVIDSVSHRAKDRAVELSFARPDARVMVFADRVMLREAVLNLLTNALLHGGKQLRHITLSIEACPENAVITVEDDGVGIPVHKHDQAKSRFGQAGNAGGSGLGLPIATKVAENHGGSLEVGTPRKGTLVRITLPVGNLN</sequence>
<dbReference type="InterPro" id="IPR036890">
    <property type="entry name" value="HATPase_C_sf"/>
</dbReference>
<evidence type="ECO:0000256" key="6">
    <source>
        <dbReference type="ARBA" id="ARBA00022692"/>
    </source>
</evidence>
<evidence type="ECO:0000256" key="7">
    <source>
        <dbReference type="ARBA" id="ARBA00022777"/>
    </source>
</evidence>
<dbReference type="EC" id="2.7.13.3" evidence="3"/>
<feature type="domain" description="Histidine kinase" evidence="11">
    <location>
        <begin position="244"/>
        <end position="455"/>
    </location>
</feature>
<comment type="subcellular location">
    <subcellularLocation>
        <location evidence="2">Membrane</location>
    </subcellularLocation>
</comment>
<dbReference type="EMBL" id="JACTAG010000006">
    <property type="protein sequence ID" value="MBD3666279.1"/>
    <property type="molecule type" value="Genomic_DNA"/>
</dbReference>
<dbReference type="SUPFAM" id="SSF55874">
    <property type="entry name" value="ATPase domain of HSP90 chaperone/DNA topoisomerase II/histidine kinase"/>
    <property type="match status" value="1"/>
</dbReference>
<evidence type="ECO:0000256" key="5">
    <source>
        <dbReference type="ARBA" id="ARBA00022679"/>
    </source>
</evidence>
<dbReference type="Pfam" id="PF08521">
    <property type="entry name" value="2CSK_N"/>
    <property type="match status" value="1"/>
</dbReference>
<dbReference type="RefSeq" id="WP_191077309.1">
    <property type="nucleotide sequence ID" value="NZ_JACTAG010000006.1"/>
</dbReference>
<keyword evidence="13" id="KW-1185">Reference proteome</keyword>
<dbReference type="InterPro" id="IPR050428">
    <property type="entry name" value="TCS_sensor_his_kinase"/>
</dbReference>
<dbReference type="PANTHER" id="PTHR45436">
    <property type="entry name" value="SENSOR HISTIDINE KINASE YKOH"/>
    <property type="match status" value="1"/>
</dbReference>
<dbReference type="InterPro" id="IPR004358">
    <property type="entry name" value="Sig_transdc_His_kin-like_C"/>
</dbReference>
<organism evidence="12 13">
    <name type="scientific">Sulfitobacter aestuariivivens</name>
    <dbReference type="NCBI Taxonomy" id="2766981"/>
    <lineage>
        <taxon>Bacteria</taxon>
        <taxon>Pseudomonadati</taxon>
        <taxon>Pseudomonadota</taxon>
        <taxon>Alphaproteobacteria</taxon>
        <taxon>Rhodobacterales</taxon>
        <taxon>Roseobacteraceae</taxon>
        <taxon>Sulfitobacter</taxon>
    </lineage>
</organism>
<evidence type="ECO:0000256" key="2">
    <source>
        <dbReference type="ARBA" id="ARBA00004370"/>
    </source>
</evidence>
<evidence type="ECO:0000256" key="4">
    <source>
        <dbReference type="ARBA" id="ARBA00022553"/>
    </source>
</evidence>
<comment type="catalytic activity">
    <reaction evidence="1">
        <text>ATP + protein L-histidine = ADP + protein N-phospho-L-histidine.</text>
        <dbReference type="EC" id="2.7.13.3"/>
    </reaction>
</comment>
<evidence type="ECO:0000256" key="9">
    <source>
        <dbReference type="ARBA" id="ARBA00023136"/>
    </source>
</evidence>
<dbReference type="PANTHER" id="PTHR45436:SF1">
    <property type="entry name" value="SENSOR PROTEIN QSEC"/>
    <property type="match status" value="1"/>
</dbReference>
<proteinExistence type="predicted"/>
<dbReference type="Gene3D" id="3.30.565.10">
    <property type="entry name" value="Histidine kinase-like ATPase, C-terminal domain"/>
    <property type="match status" value="1"/>
</dbReference>
<comment type="caution">
    <text evidence="12">The sequence shown here is derived from an EMBL/GenBank/DDBJ whole genome shotgun (WGS) entry which is preliminary data.</text>
</comment>
<evidence type="ECO:0000256" key="3">
    <source>
        <dbReference type="ARBA" id="ARBA00012438"/>
    </source>
</evidence>
<protein>
    <recommendedName>
        <fullName evidence="3">histidine kinase</fullName>
        <ecNumber evidence="3">2.7.13.3</ecNumber>
    </recommendedName>
</protein>
<dbReference type="SMART" id="SM00388">
    <property type="entry name" value="HisKA"/>
    <property type="match status" value="1"/>
</dbReference>
<feature type="transmembrane region" description="Helical" evidence="10">
    <location>
        <begin position="165"/>
        <end position="184"/>
    </location>
</feature>
<dbReference type="SUPFAM" id="SSF47384">
    <property type="entry name" value="Homodimeric domain of signal transducing histidine kinase"/>
    <property type="match status" value="1"/>
</dbReference>
<reference evidence="12" key="1">
    <citation type="submission" date="2020-08" db="EMBL/GenBank/DDBJ databases">
        <title>Sulfitobacter aestuariivivens sp. nov., isolated from a tidal flat.</title>
        <authorList>
            <person name="Park S."/>
            <person name="Yoon J.-H."/>
        </authorList>
    </citation>
    <scope>NUCLEOTIDE SEQUENCE</scope>
    <source>
        <strain evidence="12">TSTF-M16</strain>
    </source>
</reference>
<dbReference type="InterPro" id="IPR005467">
    <property type="entry name" value="His_kinase_dom"/>
</dbReference>
<dbReference type="InterPro" id="IPR003594">
    <property type="entry name" value="HATPase_dom"/>
</dbReference>
<evidence type="ECO:0000256" key="10">
    <source>
        <dbReference type="SAM" id="Phobius"/>
    </source>
</evidence>
<name>A0A927HHA8_9RHOB</name>
<accession>A0A927HHA8</accession>
<keyword evidence="7 12" id="KW-0418">Kinase</keyword>
<keyword evidence="8 10" id="KW-1133">Transmembrane helix</keyword>
<dbReference type="PRINTS" id="PR00344">
    <property type="entry name" value="BCTRLSENSOR"/>
</dbReference>
<evidence type="ECO:0000256" key="1">
    <source>
        <dbReference type="ARBA" id="ARBA00000085"/>
    </source>
</evidence>
<dbReference type="InterPro" id="IPR003661">
    <property type="entry name" value="HisK_dim/P_dom"/>
</dbReference>
<dbReference type="InterPro" id="IPR036097">
    <property type="entry name" value="HisK_dim/P_sf"/>
</dbReference>
<evidence type="ECO:0000256" key="8">
    <source>
        <dbReference type="ARBA" id="ARBA00022989"/>
    </source>
</evidence>
<dbReference type="Gene3D" id="1.10.287.130">
    <property type="match status" value="1"/>
</dbReference>